<dbReference type="InterPro" id="IPR015414">
    <property type="entry name" value="TMEM64"/>
</dbReference>
<gene>
    <name evidence="8" type="ORF">LCGC14_1779470</name>
</gene>
<dbReference type="EMBL" id="LAZR01016802">
    <property type="protein sequence ID" value="KKM02936.1"/>
    <property type="molecule type" value="Genomic_DNA"/>
</dbReference>
<comment type="caution">
    <text evidence="8">The sequence shown here is derived from an EMBL/GenBank/DDBJ whole genome shotgun (WGS) entry which is preliminary data.</text>
</comment>
<feature type="domain" description="VTT" evidence="7">
    <location>
        <begin position="71"/>
        <end position="188"/>
    </location>
</feature>
<evidence type="ECO:0000256" key="6">
    <source>
        <dbReference type="SAM" id="Phobius"/>
    </source>
</evidence>
<feature type="transmembrane region" description="Helical" evidence="6">
    <location>
        <begin position="83"/>
        <end position="107"/>
    </location>
</feature>
<evidence type="ECO:0000256" key="3">
    <source>
        <dbReference type="ARBA" id="ARBA00022692"/>
    </source>
</evidence>
<protein>
    <recommendedName>
        <fullName evidence="7">VTT domain-containing protein</fullName>
    </recommendedName>
</protein>
<dbReference type="PANTHER" id="PTHR12677">
    <property type="entry name" value="GOLGI APPARATUS MEMBRANE PROTEIN TVP38-RELATED"/>
    <property type="match status" value="1"/>
</dbReference>
<keyword evidence="3 6" id="KW-0812">Transmembrane</keyword>
<keyword evidence="2" id="KW-1003">Cell membrane</keyword>
<feature type="transmembrane region" description="Helical" evidence="6">
    <location>
        <begin position="9"/>
        <end position="29"/>
    </location>
</feature>
<dbReference type="PANTHER" id="PTHR12677:SF59">
    <property type="entry name" value="GOLGI APPARATUS MEMBRANE PROTEIN TVP38-RELATED"/>
    <property type="match status" value="1"/>
</dbReference>
<dbReference type="GO" id="GO:0005886">
    <property type="term" value="C:plasma membrane"/>
    <property type="evidence" value="ECO:0007669"/>
    <property type="project" value="UniProtKB-SubCell"/>
</dbReference>
<feature type="transmembrane region" description="Helical" evidence="6">
    <location>
        <begin position="196"/>
        <end position="216"/>
    </location>
</feature>
<accession>A0A0F9JAS9</accession>
<keyword evidence="5 6" id="KW-0472">Membrane</keyword>
<dbReference type="AlphaFoldDB" id="A0A0F9JAS9"/>
<sequence>MRKDGLKKIFFLLAFPLLISSLLFVAIIYHKEIWSIFASTEALRAWIASLGFIAPLGFIALQCIQVIIFVIPGEVPQIAGGYLFGFWWGSLLSVSGIIIGSAVNFLLARLLGVPFVRLLFSPEKIDYAGRIATSPRARISMFLLFLIPGIPKDILCYGAGLTPLTLRVFLLISTLGRLPGILGSAFMGGAAAEEKWIVAGAVFLVASLLFLLGFFFKERILFLLEKVASRNKNSPRG</sequence>
<dbReference type="Pfam" id="PF09335">
    <property type="entry name" value="VTT_dom"/>
    <property type="match status" value="1"/>
</dbReference>
<proteinExistence type="predicted"/>
<evidence type="ECO:0000256" key="1">
    <source>
        <dbReference type="ARBA" id="ARBA00004651"/>
    </source>
</evidence>
<evidence type="ECO:0000313" key="8">
    <source>
        <dbReference type="EMBL" id="KKM02936.1"/>
    </source>
</evidence>
<evidence type="ECO:0000259" key="7">
    <source>
        <dbReference type="Pfam" id="PF09335"/>
    </source>
</evidence>
<evidence type="ECO:0000256" key="5">
    <source>
        <dbReference type="ARBA" id="ARBA00023136"/>
    </source>
</evidence>
<feature type="transmembrane region" description="Helical" evidence="6">
    <location>
        <begin position="49"/>
        <end position="71"/>
    </location>
</feature>
<organism evidence="8">
    <name type="scientific">marine sediment metagenome</name>
    <dbReference type="NCBI Taxonomy" id="412755"/>
    <lineage>
        <taxon>unclassified sequences</taxon>
        <taxon>metagenomes</taxon>
        <taxon>ecological metagenomes</taxon>
    </lineage>
</organism>
<evidence type="ECO:0000256" key="2">
    <source>
        <dbReference type="ARBA" id="ARBA00022475"/>
    </source>
</evidence>
<evidence type="ECO:0000256" key="4">
    <source>
        <dbReference type="ARBA" id="ARBA00022989"/>
    </source>
</evidence>
<dbReference type="InterPro" id="IPR032816">
    <property type="entry name" value="VTT_dom"/>
</dbReference>
<comment type="subcellular location">
    <subcellularLocation>
        <location evidence="1">Cell membrane</location>
        <topology evidence="1">Multi-pass membrane protein</topology>
    </subcellularLocation>
</comment>
<name>A0A0F9JAS9_9ZZZZ</name>
<reference evidence="8" key="1">
    <citation type="journal article" date="2015" name="Nature">
        <title>Complex archaea that bridge the gap between prokaryotes and eukaryotes.</title>
        <authorList>
            <person name="Spang A."/>
            <person name="Saw J.H."/>
            <person name="Jorgensen S.L."/>
            <person name="Zaremba-Niedzwiedzka K."/>
            <person name="Martijn J."/>
            <person name="Lind A.E."/>
            <person name="van Eijk R."/>
            <person name="Schleper C."/>
            <person name="Guy L."/>
            <person name="Ettema T.J."/>
        </authorList>
    </citation>
    <scope>NUCLEOTIDE SEQUENCE</scope>
</reference>
<keyword evidence="4 6" id="KW-1133">Transmembrane helix</keyword>